<feature type="region of interest" description="Disordered" evidence="9">
    <location>
        <begin position="588"/>
        <end position="631"/>
    </location>
</feature>
<feature type="compositionally biased region" description="Polar residues" evidence="9">
    <location>
        <begin position="528"/>
        <end position="544"/>
    </location>
</feature>
<feature type="transmembrane region" description="Helical" evidence="10">
    <location>
        <begin position="140"/>
        <end position="158"/>
    </location>
</feature>
<dbReference type="EMBL" id="JAACJN010000020">
    <property type="protein sequence ID" value="KAF5389779.1"/>
    <property type="molecule type" value="Genomic_DNA"/>
</dbReference>
<keyword evidence="7 8" id="KW-0407">Ion channel</keyword>
<dbReference type="InterPro" id="IPR013099">
    <property type="entry name" value="K_chnl_dom"/>
</dbReference>
<feature type="compositionally biased region" description="Basic and acidic residues" evidence="9">
    <location>
        <begin position="35"/>
        <end position="55"/>
    </location>
</feature>
<keyword evidence="2 8" id="KW-0813">Transport</keyword>
<feature type="compositionally biased region" description="Polar residues" evidence="9">
    <location>
        <begin position="502"/>
        <end position="520"/>
    </location>
</feature>
<feature type="transmembrane region" description="Helical" evidence="10">
    <location>
        <begin position="178"/>
        <end position="198"/>
    </location>
</feature>
<feature type="compositionally biased region" description="Polar residues" evidence="9">
    <location>
        <begin position="588"/>
        <end position="609"/>
    </location>
</feature>
<feature type="region of interest" description="Disordered" evidence="9">
    <location>
        <begin position="948"/>
        <end position="995"/>
    </location>
</feature>
<keyword evidence="13" id="KW-1185">Reference proteome</keyword>
<feature type="transmembrane region" description="Helical" evidence="10">
    <location>
        <begin position="651"/>
        <end position="673"/>
    </location>
</feature>
<dbReference type="OrthoDB" id="297496at2759"/>
<dbReference type="Gene3D" id="1.10.287.70">
    <property type="match status" value="2"/>
</dbReference>
<feature type="transmembrane region" description="Helical" evidence="10">
    <location>
        <begin position="210"/>
        <end position="234"/>
    </location>
</feature>
<feature type="region of interest" description="Disordered" evidence="9">
    <location>
        <begin position="1"/>
        <end position="89"/>
    </location>
</feature>
<feature type="compositionally biased region" description="Low complexity" evidence="9">
    <location>
        <begin position="763"/>
        <end position="774"/>
    </location>
</feature>
<evidence type="ECO:0000256" key="1">
    <source>
        <dbReference type="ARBA" id="ARBA00004141"/>
    </source>
</evidence>
<keyword evidence="4 10" id="KW-1133">Transmembrane helix</keyword>
<keyword evidence="5 8" id="KW-0406">Ion transport</keyword>
<comment type="caution">
    <text evidence="12">The sequence shown here is derived from an EMBL/GenBank/DDBJ whole genome shotgun (WGS) entry which is preliminary data.</text>
</comment>
<evidence type="ECO:0000256" key="10">
    <source>
        <dbReference type="SAM" id="Phobius"/>
    </source>
</evidence>
<feature type="transmembrane region" description="Helical" evidence="10">
    <location>
        <begin position="288"/>
        <end position="311"/>
    </location>
</feature>
<feature type="transmembrane region" description="Helical" evidence="10">
    <location>
        <begin position="246"/>
        <end position="267"/>
    </location>
</feature>
<name>A0A8H5HUZ9_9AGAR</name>
<keyword evidence="3 8" id="KW-0812">Transmembrane</keyword>
<comment type="subcellular location">
    <subcellularLocation>
        <location evidence="1">Membrane</location>
        <topology evidence="1">Multi-pass membrane protein</topology>
    </subcellularLocation>
</comment>
<reference evidence="12 13" key="1">
    <citation type="journal article" date="2020" name="ISME J.">
        <title>Uncovering the hidden diversity of litter-decomposition mechanisms in mushroom-forming fungi.</title>
        <authorList>
            <person name="Floudas D."/>
            <person name="Bentzer J."/>
            <person name="Ahren D."/>
            <person name="Johansson T."/>
            <person name="Persson P."/>
            <person name="Tunlid A."/>
        </authorList>
    </citation>
    <scope>NUCLEOTIDE SEQUENCE [LARGE SCALE GENOMIC DNA]</scope>
    <source>
        <strain evidence="12 13">CBS 406.79</strain>
    </source>
</reference>
<keyword evidence="6 10" id="KW-0472">Membrane</keyword>
<organism evidence="12 13">
    <name type="scientific">Collybiopsis confluens</name>
    <dbReference type="NCBI Taxonomy" id="2823264"/>
    <lineage>
        <taxon>Eukaryota</taxon>
        <taxon>Fungi</taxon>
        <taxon>Dikarya</taxon>
        <taxon>Basidiomycota</taxon>
        <taxon>Agaricomycotina</taxon>
        <taxon>Agaricomycetes</taxon>
        <taxon>Agaricomycetidae</taxon>
        <taxon>Agaricales</taxon>
        <taxon>Marasmiineae</taxon>
        <taxon>Omphalotaceae</taxon>
        <taxon>Collybiopsis</taxon>
    </lineage>
</organism>
<feature type="domain" description="Potassium channel" evidence="11">
    <location>
        <begin position="662"/>
        <end position="734"/>
    </location>
</feature>
<evidence type="ECO:0000256" key="6">
    <source>
        <dbReference type="ARBA" id="ARBA00023136"/>
    </source>
</evidence>
<evidence type="ECO:0000256" key="8">
    <source>
        <dbReference type="RuleBase" id="RU003857"/>
    </source>
</evidence>
<feature type="region of interest" description="Disordered" evidence="9">
    <location>
        <begin position="496"/>
        <end position="544"/>
    </location>
</feature>
<dbReference type="GO" id="GO:0030322">
    <property type="term" value="P:stabilization of membrane potential"/>
    <property type="evidence" value="ECO:0007669"/>
    <property type="project" value="TreeGrafter"/>
</dbReference>
<dbReference type="Proteomes" id="UP000518752">
    <property type="component" value="Unassembled WGS sequence"/>
</dbReference>
<dbReference type="Pfam" id="PF07885">
    <property type="entry name" value="Ion_trans_2"/>
    <property type="match status" value="2"/>
</dbReference>
<evidence type="ECO:0000256" key="7">
    <source>
        <dbReference type="ARBA" id="ARBA00023303"/>
    </source>
</evidence>
<dbReference type="PANTHER" id="PTHR11003">
    <property type="entry name" value="POTASSIUM CHANNEL, SUBFAMILY K"/>
    <property type="match status" value="1"/>
</dbReference>
<sequence>MALMFNKFPLWSHSPDSQSNSQDVEKGSREMANAEGEKDERHESSLEDPLMHDHDLDSEDDDENLGTDPVGELTGQTSNEQSFRRRRQSFSNMSAFSSTTFDFRNHDPPRWWIKLKSFLYPPEPPNCGEEHTPNYRYTPIFSGILIPFSILLEIPGLTGNWYIRTINNETVEKRPNSAILNVGLAISMACAVAANMALITRFLERKVKMMTIICVAFLSLHDMINIIAVTTFGIQHRFDDGFTYGQSFWMVLCSTIVSTFTNASLIIDFVRTPDFANSGSGLTRKQRSLVIIVILLLVYIAFGAGVMSVMLELNFIDALYFTVCSIETIGFGDILATTTGSRVFVCFYSVFGIINLALAVSLTRETVLEALEAGYRKRVHAARAKRRNFRWKKRVAHRWREAVEWRLRERGEPIFIMDMAKQSGPAGLARHWVLRVVDWTFPRWTWTSKWKGLGAVAHPKGMHLNLEALEGAALESAAMEAGVPLNELLPPGFDRRWRETHSLPSRGSTPCPSTSISGSIPGQRPPSLRNSSHPTTSQLSSWMSRLQNAQRGYDPSDIPLTHARLGRMVAMLGGFALAVNRSATLKGTVKGSSSLSPHRIGSTTTTAPYTRSLVPNPPSSRSVPTPKVPRSVSQQYDSYRSAMEKEEAKAFYARLVVVWVLFFVFWMFGSGVFMATEGWTFGIALYFCVIAFTTIGYGDYSPKTPAGRSIFVGWALLGVATMTILISVVGEVYTSRYKTAIQSTKIFDRAVTKYKARQAARASTKSKNMSSSPSQATSRPQVLPSSPTADLSANASGDSNISPPLCPSTAPPHAYSHTHIPDKNSNGSISQVLRTTEKLEELPRRILTHARLFHEDLQYFVGPGSISSDRGPSGKEKIPQSLKALLDDIAGAPKFGERIQMEILQDKDARQKLFALSIETALRKMIEAAEEAIESLEERDRLLTLYEEPATDRHGHGQEPGEDAQDLNDYLPLRHDSGAYAETPVPGKTELQFAR</sequence>
<evidence type="ECO:0000313" key="13">
    <source>
        <dbReference type="Proteomes" id="UP000518752"/>
    </source>
</evidence>
<feature type="transmembrane region" description="Helical" evidence="10">
    <location>
        <begin position="679"/>
        <end position="698"/>
    </location>
</feature>
<dbReference type="SUPFAM" id="SSF81324">
    <property type="entry name" value="Voltage-gated potassium channels"/>
    <property type="match status" value="2"/>
</dbReference>
<dbReference type="AlphaFoldDB" id="A0A8H5HUZ9"/>
<feature type="region of interest" description="Disordered" evidence="9">
    <location>
        <begin position="759"/>
        <end position="828"/>
    </location>
</feature>
<dbReference type="PRINTS" id="PR01333">
    <property type="entry name" value="2POREKCHANEL"/>
</dbReference>
<accession>A0A8H5HUZ9</accession>
<feature type="compositionally biased region" description="Acidic residues" evidence="9">
    <location>
        <begin position="56"/>
        <end position="65"/>
    </location>
</feature>
<dbReference type="GO" id="GO:0022841">
    <property type="term" value="F:potassium ion leak channel activity"/>
    <property type="evidence" value="ECO:0007669"/>
    <property type="project" value="TreeGrafter"/>
</dbReference>
<protein>
    <recommendedName>
        <fullName evidence="11">Potassium channel domain-containing protein</fullName>
    </recommendedName>
</protein>
<evidence type="ECO:0000256" key="5">
    <source>
        <dbReference type="ARBA" id="ARBA00023065"/>
    </source>
</evidence>
<feature type="transmembrane region" description="Helical" evidence="10">
    <location>
        <begin position="710"/>
        <end position="733"/>
    </location>
</feature>
<evidence type="ECO:0000259" key="11">
    <source>
        <dbReference type="Pfam" id="PF07885"/>
    </source>
</evidence>
<dbReference type="GO" id="GO:0005886">
    <property type="term" value="C:plasma membrane"/>
    <property type="evidence" value="ECO:0007669"/>
    <property type="project" value="TreeGrafter"/>
</dbReference>
<comment type="similarity">
    <text evidence="8">Belongs to the two pore domain potassium channel (TC 1.A.1.8) family.</text>
</comment>
<evidence type="ECO:0000256" key="3">
    <source>
        <dbReference type="ARBA" id="ARBA00022692"/>
    </source>
</evidence>
<evidence type="ECO:0000256" key="9">
    <source>
        <dbReference type="SAM" id="MobiDB-lite"/>
    </source>
</evidence>
<feature type="compositionally biased region" description="Basic and acidic residues" evidence="9">
    <location>
        <begin position="950"/>
        <end position="959"/>
    </location>
</feature>
<dbReference type="PANTHER" id="PTHR11003:SF342">
    <property type="entry name" value="OUTWARD-RECTIFIER POTASSIUM CHANNEL TOK1"/>
    <property type="match status" value="1"/>
</dbReference>
<feature type="domain" description="Potassium channel" evidence="11">
    <location>
        <begin position="295"/>
        <end position="366"/>
    </location>
</feature>
<gene>
    <name evidence="12" type="ORF">D9757_006017</name>
</gene>
<evidence type="ECO:0000256" key="4">
    <source>
        <dbReference type="ARBA" id="ARBA00022989"/>
    </source>
</evidence>
<dbReference type="InterPro" id="IPR003280">
    <property type="entry name" value="2pore_dom_K_chnl"/>
</dbReference>
<evidence type="ECO:0000256" key="2">
    <source>
        <dbReference type="ARBA" id="ARBA00022448"/>
    </source>
</evidence>
<proteinExistence type="inferred from homology"/>
<feature type="transmembrane region" description="Helical" evidence="10">
    <location>
        <begin position="342"/>
        <end position="362"/>
    </location>
</feature>
<feature type="compositionally biased region" description="Polar residues" evidence="9">
    <location>
        <begin position="775"/>
        <end position="802"/>
    </location>
</feature>
<evidence type="ECO:0000313" key="12">
    <source>
        <dbReference type="EMBL" id="KAF5389779.1"/>
    </source>
</evidence>
<dbReference type="GO" id="GO:0015271">
    <property type="term" value="F:outward rectifier potassium channel activity"/>
    <property type="evidence" value="ECO:0007669"/>
    <property type="project" value="TreeGrafter"/>
</dbReference>